<dbReference type="GO" id="GO:0006310">
    <property type="term" value="P:DNA recombination"/>
    <property type="evidence" value="ECO:0007669"/>
    <property type="project" value="InterPro"/>
</dbReference>
<dbReference type="EMBL" id="CP001104">
    <property type="protein sequence ID" value="ACR72746.1"/>
    <property type="molecule type" value="Genomic_DNA"/>
</dbReference>
<dbReference type="Proteomes" id="UP000001476">
    <property type="component" value="Chromosome"/>
</dbReference>
<keyword evidence="3" id="KW-1185">Reference proteome</keyword>
<dbReference type="AlphaFoldDB" id="C4Z3S1"/>
<dbReference type="InterPro" id="IPR013762">
    <property type="entry name" value="Integrase-like_cat_sf"/>
</dbReference>
<evidence type="ECO:0000313" key="3">
    <source>
        <dbReference type="Proteomes" id="UP000001476"/>
    </source>
</evidence>
<dbReference type="GO" id="GO:0003677">
    <property type="term" value="F:DNA binding"/>
    <property type="evidence" value="ECO:0007669"/>
    <property type="project" value="InterPro"/>
</dbReference>
<feature type="compositionally biased region" description="Polar residues" evidence="1">
    <location>
        <begin position="62"/>
        <end position="71"/>
    </location>
</feature>
<protein>
    <recommendedName>
        <fullName evidence="4">Tyr recombinase domain-containing protein</fullName>
    </recommendedName>
</protein>
<dbReference type="eggNOG" id="ENOG5033Y1R">
    <property type="taxonomic scope" value="Bacteria"/>
</dbReference>
<evidence type="ECO:0000256" key="1">
    <source>
        <dbReference type="SAM" id="MobiDB-lite"/>
    </source>
</evidence>
<accession>C4Z3S1</accession>
<proteinExistence type="predicted"/>
<dbReference type="Gene3D" id="1.10.443.10">
    <property type="entry name" value="Intergrase catalytic core"/>
    <property type="match status" value="1"/>
</dbReference>
<evidence type="ECO:0008006" key="4">
    <source>
        <dbReference type="Google" id="ProtNLM"/>
    </source>
</evidence>
<reference evidence="2 3" key="1">
    <citation type="journal article" date="2009" name="Proc. Natl. Acad. Sci. U.S.A.">
        <title>Characterizing a model human gut microbiota composed of members of its two dominant bacterial phyla.</title>
        <authorList>
            <person name="Mahowald M.A."/>
            <person name="Rey F.E."/>
            <person name="Seedorf H."/>
            <person name="Turnbaugh P.J."/>
            <person name="Fulton R.S."/>
            <person name="Wollam A."/>
            <person name="Shah N."/>
            <person name="Wang C."/>
            <person name="Magrini V."/>
            <person name="Wilson R.K."/>
            <person name="Cantarel B.L."/>
            <person name="Coutinho P.M."/>
            <person name="Henrissat B."/>
            <person name="Crock L.W."/>
            <person name="Russell A."/>
            <person name="Verberkmoes N.C."/>
            <person name="Hettich R.L."/>
            <person name="Gordon J.I."/>
        </authorList>
    </citation>
    <scope>NUCLEOTIDE SEQUENCE [LARGE SCALE GENOMIC DNA]</scope>
    <source>
        <strain evidence="3">ATCC 27750 / DSM 3376 / VPI C15-48 / C15-B4</strain>
    </source>
</reference>
<organism evidence="2 3">
    <name type="scientific">Lachnospira eligens (strain ATCC 27750 / DSM 3376 / VPI C15-48 / C15-B4)</name>
    <name type="common">Eubacterium eligens</name>
    <dbReference type="NCBI Taxonomy" id="515620"/>
    <lineage>
        <taxon>Bacteria</taxon>
        <taxon>Bacillati</taxon>
        <taxon>Bacillota</taxon>
        <taxon>Clostridia</taxon>
        <taxon>Lachnospirales</taxon>
        <taxon>Lachnospiraceae</taxon>
        <taxon>Lachnospira</taxon>
    </lineage>
</organism>
<dbReference type="GO" id="GO:0015074">
    <property type="term" value="P:DNA integration"/>
    <property type="evidence" value="ECO:0007669"/>
    <property type="project" value="InterPro"/>
</dbReference>
<evidence type="ECO:0000313" key="2">
    <source>
        <dbReference type="EMBL" id="ACR72746.1"/>
    </source>
</evidence>
<dbReference type="HOGENOM" id="CLU_2287289_0_0_9"/>
<dbReference type="KEGG" id="eel:EUBELI_01756"/>
<name>C4Z3S1_LACE2</name>
<gene>
    <name evidence="2" type="ordered locus">EUBELI_01756</name>
</gene>
<sequence>MLADRLGHEKVSTTLNTYSHLFPHKQQELVHSLESLQATDSPTPEPPSDNPLLEAAGITCEVPQTQSNGSDVTIRPQFGPPLVPSNTASGKIIQMPQRKII</sequence>
<feature type="region of interest" description="Disordered" evidence="1">
    <location>
        <begin position="31"/>
        <end position="101"/>
    </location>
</feature>
<dbReference type="STRING" id="515620.EUBELI_01756"/>